<sequence>MILKGLSYYFNQLNYNEKVINMKKIVVSLITSLGLISLLAGCGTTKLTTTKTNYRQNGMVAVVKGTAAKQADLKYRINQERFKKVTVKGGTYVIQVPTTTNTQTVTVRAKANGKTSTKQVTIAAATAVGQYAKIANQYNQALVGMALSKADQTKAQELQKQAAAAKAGQLTATELGALKQTQQVVQDAMQQAHQTQKERLLPTTPKNGVSEWTANQHVTIRGSVDNQDVMGITLITPVNALKNKAALKDFGTSFALIAQATGADSKKVMSEFSDYTKNNKKGSQTTMKTIKSHGVKFNTGFSASHLYIYITK</sequence>
<keyword evidence="1" id="KW-0449">Lipoprotein</keyword>
<dbReference type="AlphaFoldDB" id="A0AA89I180"/>
<proteinExistence type="predicted"/>
<dbReference type="Proteomes" id="UP000050823">
    <property type="component" value="Unassembled WGS sequence"/>
</dbReference>
<dbReference type="EMBL" id="AYZB01000006">
    <property type="protein sequence ID" value="KRM23804.1"/>
    <property type="molecule type" value="Genomic_DNA"/>
</dbReference>
<name>A0AA89I180_9LACO</name>
<reference evidence="1 2" key="1">
    <citation type="journal article" date="2015" name="Genome Announc.">
        <title>Expanding the biotechnology potential of lactobacilli through comparative genomics of 213 strains and associated genera.</title>
        <authorList>
            <person name="Sun Z."/>
            <person name="Harris H.M."/>
            <person name="McCann A."/>
            <person name="Guo C."/>
            <person name="Argimon S."/>
            <person name="Zhang W."/>
            <person name="Yang X."/>
            <person name="Jeffery I.B."/>
            <person name="Cooney J.C."/>
            <person name="Kagawa T.F."/>
            <person name="Liu W."/>
            <person name="Song Y."/>
            <person name="Salvetti E."/>
            <person name="Wrobel A."/>
            <person name="Rasinkangas P."/>
            <person name="Parkhill J."/>
            <person name="Rea M.C."/>
            <person name="O'Sullivan O."/>
            <person name="Ritari J."/>
            <person name="Douillard F.P."/>
            <person name="Paul Ross R."/>
            <person name="Yang R."/>
            <person name="Briner A.E."/>
            <person name="Felis G.E."/>
            <person name="de Vos W.M."/>
            <person name="Barrangou R."/>
            <person name="Klaenhammer T.R."/>
            <person name="Caufield P.W."/>
            <person name="Cui Y."/>
            <person name="Zhang H."/>
            <person name="O'Toole P.W."/>
        </authorList>
    </citation>
    <scope>NUCLEOTIDE SEQUENCE [LARGE SCALE GENOMIC DNA]</scope>
    <source>
        <strain evidence="1 2">DSM 20719</strain>
    </source>
</reference>
<accession>A0AA89I180</accession>
<organism evidence="1 2">
    <name type="scientific">Latilactobacillus graminis DSM 20719</name>
    <dbReference type="NCBI Taxonomy" id="1423752"/>
    <lineage>
        <taxon>Bacteria</taxon>
        <taxon>Bacillati</taxon>
        <taxon>Bacillota</taxon>
        <taxon>Bacilli</taxon>
        <taxon>Lactobacillales</taxon>
        <taxon>Lactobacillaceae</taxon>
        <taxon>Latilactobacillus</taxon>
    </lineage>
</organism>
<comment type="caution">
    <text evidence="1">The sequence shown here is derived from an EMBL/GenBank/DDBJ whole genome shotgun (WGS) entry which is preliminary data.</text>
</comment>
<gene>
    <name evidence="1" type="ORF">FC90_GL001324</name>
</gene>
<protein>
    <submittedName>
        <fullName evidence="1">Lipoprotein</fullName>
    </submittedName>
</protein>
<evidence type="ECO:0000313" key="1">
    <source>
        <dbReference type="EMBL" id="KRM23804.1"/>
    </source>
</evidence>
<evidence type="ECO:0000313" key="2">
    <source>
        <dbReference type="Proteomes" id="UP000050823"/>
    </source>
</evidence>